<organism evidence="5 6">
    <name type="scientific">Alicyclobacillus cellulosilyticus</name>
    <dbReference type="NCBI Taxonomy" id="1003997"/>
    <lineage>
        <taxon>Bacteria</taxon>
        <taxon>Bacillati</taxon>
        <taxon>Bacillota</taxon>
        <taxon>Bacilli</taxon>
        <taxon>Bacillales</taxon>
        <taxon>Alicyclobacillaceae</taxon>
        <taxon>Alicyclobacillus</taxon>
    </lineage>
</organism>
<feature type="domain" description="HTH gntR-type" evidence="4">
    <location>
        <begin position="11"/>
        <end position="78"/>
    </location>
</feature>
<keyword evidence="3" id="KW-0804">Transcription</keyword>
<comment type="caution">
    <text evidence="5">The sequence shown here is derived from an EMBL/GenBank/DDBJ whole genome shotgun (WGS) entry which is preliminary data.</text>
</comment>
<dbReference type="InterPro" id="IPR011711">
    <property type="entry name" value="GntR_C"/>
</dbReference>
<dbReference type="InterPro" id="IPR000524">
    <property type="entry name" value="Tscrpt_reg_HTH_GntR"/>
</dbReference>
<dbReference type="Gene3D" id="1.10.10.10">
    <property type="entry name" value="Winged helix-like DNA-binding domain superfamily/Winged helix DNA-binding domain"/>
    <property type="match status" value="1"/>
</dbReference>
<evidence type="ECO:0000259" key="4">
    <source>
        <dbReference type="PROSITE" id="PS50949"/>
    </source>
</evidence>
<dbReference type="RefSeq" id="WP_188881189.1">
    <property type="nucleotide sequence ID" value="NZ_BMOY01000007.1"/>
</dbReference>
<keyword evidence="1" id="KW-0805">Transcription regulation</keyword>
<evidence type="ECO:0000256" key="2">
    <source>
        <dbReference type="ARBA" id="ARBA00023125"/>
    </source>
</evidence>
<dbReference type="InterPro" id="IPR036390">
    <property type="entry name" value="WH_DNA-bd_sf"/>
</dbReference>
<dbReference type="GO" id="GO:0003677">
    <property type="term" value="F:DNA binding"/>
    <property type="evidence" value="ECO:0007669"/>
    <property type="project" value="UniProtKB-KW"/>
</dbReference>
<gene>
    <name evidence="5" type="ORF">GCM10010885_07150</name>
</gene>
<dbReference type="Proteomes" id="UP000637695">
    <property type="component" value="Unassembled WGS sequence"/>
</dbReference>
<reference evidence="5" key="1">
    <citation type="journal article" date="2014" name="Int. J. Syst. Evol. Microbiol.">
        <title>Complete genome sequence of Corynebacterium casei LMG S-19264T (=DSM 44701T), isolated from a smear-ripened cheese.</title>
        <authorList>
            <consortium name="US DOE Joint Genome Institute (JGI-PGF)"/>
            <person name="Walter F."/>
            <person name="Albersmeier A."/>
            <person name="Kalinowski J."/>
            <person name="Ruckert C."/>
        </authorList>
    </citation>
    <scope>NUCLEOTIDE SEQUENCE</scope>
    <source>
        <strain evidence="5">JCM 18487</strain>
    </source>
</reference>
<reference evidence="5" key="2">
    <citation type="submission" date="2020-09" db="EMBL/GenBank/DDBJ databases">
        <authorList>
            <person name="Sun Q."/>
            <person name="Ohkuma M."/>
        </authorList>
    </citation>
    <scope>NUCLEOTIDE SEQUENCE</scope>
    <source>
        <strain evidence="5">JCM 18487</strain>
    </source>
</reference>
<dbReference type="GO" id="GO:0003700">
    <property type="term" value="F:DNA-binding transcription factor activity"/>
    <property type="evidence" value="ECO:0007669"/>
    <property type="project" value="InterPro"/>
</dbReference>
<dbReference type="AlphaFoldDB" id="A0A917K6Z3"/>
<sequence>MENLAFTKNYATKQEVVYQALRDAIIRGQLRPGERLLLRDLAMRFDVSPIPVREALRLLHVEGWIEHKPHVGAVVSPLSEASIVETFTLKEGLEGVAARVATERIGPGQLAELEAMWKEMDDILRREQYDLWGDMNERFHRSIASCTGMPLLVEMTERIMLRWQRIRNHFFKEVFVAHLIPSHEEHRAILDAMRHGAAAEAERLARAHNRTALQCYMAYLHGEPMPCARRE</sequence>
<dbReference type="Pfam" id="PF07729">
    <property type="entry name" value="FCD"/>
    <property type="match status" value="1"/>
</dbReference>
<accession>A0A917K6Z3</accession>
<protein>
    <submittedName>
        <fullName evidence="5">GntR family transcriptional regulator</fullName>
    </submittedName>
</protein>
<keyword evidence="2" id="KW-0238">DNA-binding</keyword>
<dbReference type="InterPro" id="IPR036388">
    <property type="entry name" value="WH-like_DNA-bd_sf"/>
</dbReference>
<dbReference type="Gene3D" id="1.20.120.530">
    <property type="entry name" value="GntR ligand-binding domain-like"/>
    <property type="match status" value="1"/>
</dbReference>
<dbReference type="SUPFAM" id="SSF46785">
    <property type="entry name" value="Winged helix' DNA-binding domain"/>
    <property type="match status" value="1"/>
</dbReference>
<proteinExistence type="predicted"/>
<evidence type="ECO:0000256" key="1">
    <source>
        <dbReference type="ARBA" id="ARBA00023015"/>
    </source>
</evidence>
<keyword evidence="6" id="KW-1185">Reference proteome</keyword>
<dbReference type="SMART" id="SM00345">
    <property type="entry name" value="HTH_GNTR"/>
    <property type="match status" value="1"/>
</dbReference>
<dbReference type="PROSITE" id="PS50949">
    <property type="entry name" value="HTH_GNTR"/>
    <property type="match status" value="1"/>
</dbReference>
<evidence type="ECO:0000313" key="5">
    <source>
        <dbReference type="EMBL" id="GGJ00474.1"/>
    </source>
</evidence>
<dbReference type="SMART" id="SM00895">
    <property type="entry name" value="FCD"/>
    <property type="match status" value="1"/>
</dbReference>
<dbReference type="Pfam" id="PF00392">
    <property type="entry name" value="GntR"/>
    <property type="match status" value="1"/>
</dbReference>
<name>A0A917K6Z3_9BACL</name>
<dbReference type="CDD" id="cd07377">
    <property type="entry name" value="WHTH_GntR"/>
    <property type="match status" value="1"/>
</dbReference>
<dbReference type="PANTHER" id="PTHR43537">
    <property type="entry name" value="TRANSCRIPTIONAL REGULATOR, GNTR FAMILY"/>
    <property type="match status" value="1"/>
</dbReference>
<dbReference type="PANTHER" id="PTHR43537:SF49">
    <property type="entry name" value="TRANSCRIPTIONAL REGULATORY PROTEIN"/>
    <property type="match status" value="1"/>
</dbReference>
<evidence type="ECO:0000256" key="3">
    <source>
        <dbReference type="ARBA" id="ARBA00023163"/>
    </source>
</evidence>
<evidence type="ECO:0000313" key="6">
    <source>
        <dbReference type="Proteomes" id="UP000637695"/>
    </source>
</evidence>
<dbReference type="SUPFAM" id="SSF48008">
    <property type="entry name" value="GntR ligand-binding domain-like"/>
    <property type="match status" value="1"/>
</dbReference>
<dbReference type="EMBL" id="BMOY01000007">
    <property type="protein sequence ID" value="GGJ00474.1"/>
    <property type="molecule type" value="Genomic_DNA"/>
</dbReference>
<dbReference type="InterPro" id="IPR008920">
    <property type="entry name" value="TF_FadR/GntR_C"/>
</dbReference>